<dbReference type="InterPro" id="IPR044068">
    <property type="entry name" value="CB"/>
</dbReference>
<gene>
    <name evidence="8" type="ORF">Q5H93_06425</name>
</gene>
<comment type="caution">
    <text evidence="8">The sequence shown here is derived from an EMBL/GenBank/DDBJ whole genome shotgun (WGS) entry which is preliminary data.</text>
</comment>
<sequence>MASITFFLKAPKQAAPTPIIARVSVAGRKVKVYTGLLIEPRKWIQAAQLVQTRGNAQAGTLNATLTAQRARLEAYLLDALAAGLVPTPEQLRQVLEPETVAVPVLASTAVEPAPPSGGLEPGPAEAVLPLLAAATMASDEDAEAEAAFRVELVVPGLLTAYETWDRAQADRLSPRTRQSNATTLGHLRAFHAATGYPVDFEHLTPVFATRFTAYLLATPKLTDNSVAKVLTRLKAFLRDAQLLGLVPPQEFRFLNWKRREPGIVTLTLEELARLERVDFVDQPGQRNARDLFLLACYTGLRYSDLAALRPEHWQGSLLRLRAQKTRETVTVPLRPGAQALLERLFAGELELVSNQKLNGHLKSIGRKAGLFNWVERVRYAGGQRRAERLRKFELLTCHTARRTFVTLALEQGIRPETVMKVTGHKSWNTFKRYVNISDRTIEHEFGAVYGGAGARR</sequence>
<keyword evidence="4" id="KW-0233">DNA recombination</keyword>
<dbReference type="Gene3D" id="1.10.443.10">
    <property type="entry name" value="Intergrase catalytic core"/>
    <property type="match status" value="1"/>
</dbReference>
<proteinExistence type="inferred from homology"/>
<dbReference type="InterPro" id="IPR025269">
    <property type="entry name" value="SAM-like_dom"/>
</dbReference>
<dbReference type="SUPFAM" id="SSF56349">
    <property type="entry name" value="DNA breaking-rejoining enzymes"/>
    <property type="match status" value="1"/>
</dbReference>
<dbReference type="Pfam" id="PF17293">
    <property type="entry name" value="Arm-DNA-bind_5"/>
    <property type="match status" value="1"/>
</dbReference>
<feature type="domain" description="Core-binding (CB)" evidence="7">
    <location>
        <begin position="155"/>
        <end position="241"/>
    </location>
</feature>
<evidence type="ECO:0000313" key="8">
    <source>
        <dbReference type="EMBL" id="MDO7874361.1"/>
    </source>
</evidence>
<reference evidence="8" key="1">
    <citation type="submission" date="2023-07" db="EMBL/GenBank/DDBJ databases">
        <authorList>
            <person name="Kim M.K."/>
        </authorList>
    </citation>
    <scope>NUCLEOTIDE SEQUENCE</scope>
    <source>
        <strain evidence="8">ASUV-10-1</strain>
    </source>
</reference>
<evidence type="ECO:0000256" key="2">
    <source>
        <dbReference type="ARBA" id="ARBA00022908"/>
    </source>
</evidence>
<dbReference type="PROSITE" id="PS51900">
    <property type="entry name" value="CB"/>
    <property type="match status" value="1"/>
</dbReference>
<comment type="similarity">
    <text evidence="1">Belongs to the 'phage' integrase family.</text>
</comment>
<dbReference type="InterPro" id="IPR002104">
    <property type="entry name" value="Integrase_catalytic"/>
</dbReference>
<dbReference type="Gene3D" id="1.10.150.130">
    <property type="match status" value="1"/>
</dbReference>
<dbReference type="RefSeq" id="WP_305005674.1">
    <property type="nucleotide sequence ID" value="NZ_JAUQSY010000003.1"/>
</dbReference>
<dbReference type="CDD" id="cd01185">
    <property type="entry name" value="INTN1_C_like"/>
    <property type="match status" value="1"/>
</dbReference>
<feature type="domain" description="Tyr recombinase" evidence="6">
    <location>
        <begin position="261"/>
        <end position="446"/>
    </location>
</feature>
<dbReference type="InterPro" id="IPR035386">
    <property type="entry name" value="Arm-DNA-bind_5"/>
</dbReference>
<keyword evidence="2" id="KW-0229">DNA integration</keyword>
<evidence type="ECO:0000313" key="9">
    <source>
        <dbReference type="Proteomes" id="UP001176429"/>
    </source>
</evidence>
<dbReference type="InterPro" id="IPR050090">
    <property type="entry name" value="Tyrosine_recombinase_XerCD"/>
</dbReference>
<organism evidence="8 9">
    <name type="scientific">Hymenobacter aranciens</name>
    <dbReference type="NCBI Taxonomy" id="3063996"/>
    <lineage>
        <taxon>Bacteria</taxon>
        <taxon>Pseudomonadati</taxon>
        <taxon>Bacteroidota</taxon>
        <taxon>Cytophagia</taxon>
        <taxon>Cytophagales</taxon>
        <taxon>Hymenobacteraceae</taxon>
        <taxon>Hymenobacter</taxon>
    </lineage>
</organism>
<protein>
    <submittedName>
        <fullName evidence="8">Tyrosine-type recombinase/integrase</fullName>
    </submittedName>
</protein>
<dbReference type="PANTHER" id="PTHR30349:SF64">
    <property type="entry name" value="PROPHAGE INTEGRASE INTD-RELATED"/>
    <property type="match status" value="1"/>
</dbReference>
<evidence type="ECO:0000259" key="6">
    <source>
        <dbReference type="PROSITE" id="PS51898"/>
    </source>
</evidence>
<evidence type="ECO:0000256" key="5">
    <source>
        <dbReference type="PROSITE-ProRule" id="PRU01248"/>
    </source>
</evidence>
<evidence type="ECO:0000259" key="7">
    <source>
        <dbReference type="PROSITE" id="PS51900"/>
    </source>
</evidence>
<evidence type="ECO:0000256" key="4">
    <source>
        <dbReference type="ARBA" id="ARBA00023172"/>
    </source>
</evidence>
<dbReference type="InterPro" id="IPR010998">
    <property type="entry name" value="Integrase_recombinase_N"/>
</dbReference>
<keyword evidence="9" id="KW-1185">Reference proteome</keyword>
<dbReference type="Pfam" id="PF13102">
    <property type="entry name" value="Phage_int_SAM_5"/>
    <property type="match status" value="1"/>
</dbReference>
<evidence type="ECO:0000256" key="3">
    <source>
        <dbReference type="ARBA" id="ARBA00023125"/>
    </source>
</evidence>
<keyword evidence="3 5" id="KW-0238">DNA-binding</keyword>
<dbReference type="PANTHER" id="PTHR30349">
    <property type="entry name" value="PHAGE INTEGRASE-RELATED"/>
    <property type="match status" value="1"/>
</dbReference>
<dbReference type="PROSITE" id="PS51898">
    <property type="entry name" value="TYR_RECOMBINASE"/>
    <property type="match status" value="1"/>
</dbReference>
<name>A0ABT9BCD2_9BACT</name>
<evidence type="ECO:0000256" key="1">
    <source>
        <dbReference type="ARBA" id="ARBA00008857"/>
    </source>
</evidence>
<accession>A0ABT9BCD2</accession>
<dbReference type="Pfam" id="PF00589">
    <property type="entry name" value="Phage_integrase"/>
    <property type="match status" value="1"/>
</dbReference>
<dbReference type="InterPro" id="IPR011010">
    <property type="entry name" value="DNA_brk_join_enz"/>
</dbReference>
<dbReference type="EMBL" id="JAUQSY010000003">
    <property type="protein sequence ID" value="MDO7874361.1"/>
    <property type="molecule type" value="Genomic_DNA"/>
</dbReference>
<dbReference type="Proteomes" id="UP001176429">
    <property type="component" value="Unassembled WGS sequence"/>
</dbReference>
<dbReference type="InterPro" id="IPR013762">
    <property type="entry name" value="Integrase-like_cat_sf"/>
</dbReference>